<protein>
    <submittedName>
        <fullName evidence="1">Uncharacterized protein</fullName>
    </submittedName>
</protein>
<keyword evidence="2" id="KW-1185">Reference proteome</keyword>
<reference evidence="1 2" key="1">
    <citation type="submission" date="2021-06" db="EMBL/GenBank/DDBJ databases">
        <authorList>
            <person name="Palmer J.M."/>
        </authorList>
    </citation>
    <scope>NUCLEOTIDE SEQUENCE [LARGE SCALE GENOMIC DNA]</scope>
    <source>
        <strain evidence="1 2">AS_MEX2019</strain>
        <tissue evidence="1">Muscle</tissue>
    </source>
</reference>
<dbReference type="Proteomes" id="UP001469553">
    <property type="component" value="Unassembled WGS sequence"/>
</dbReference>
<name>A0ABV0XJ57_9TELE</name>
<evidence type="ECO:0000313" key="1">
    <source>
        <dbReference type="EMBL" id="MEQ2281472.1"/>
    </source>
</evidence>
<evidence type="ECO:0000313" key="2">
    <source>
        <dbReference type="Proteomes" id="UP001469553"/>
    </source>
</evidence>
<gene>
    <name evidence="1" type="ORF">AMECASPLE_030749</name>
</gene>
<accession>A0ABV0XJ57</accession>
<sequence>MKRLTKTFLKLWDSSKHNDSHYPQMESTWQSSQERQAMVAQPARILEGVRTQMKTGRQEQFGDLKNLINKWRKPTGRHKVDEAWSTSNENWHEYGMKWSRTWTGLLW</sequence>
<proteinExistence type="predicted"/>
<organism evidence="1 2">
    <name type="scientific">Ameca splendens</name>
    <dbReference type="NCBI Taxonomy" id="208324"/>
    <lineage>
        <taxon>Eukaryota</taxon>
        <taxon>Metazoa</taxon>
        <taxon>Chordata</taxon>
        <taxon>Craniata</taxon>
        <taxon>Vertebrata</taxon>
        <taxon>Euteleostomi</taxon>
        <taxon>Actinopterygii</taxon>
        <taxon>Neopterygii</taxon>
        <taxon>Teleostei</taxon>
        <taxon>Neoteleostei</taxon>
        <taxon>Acanthomorphata</taxon>
        <taxon>Ovalentaria</taxon>
        <taxon>Atherinomorphae</taxon>
        <taxon>Cyprinodontiformes</taxon>
        <taxon>Goodeidae</taxon>
        <taxon>Ameca</taxon>
    </lineage>
</organism>
<comment type="caution">
    <text evidence="1">The sequence shown here is derived from an EMBL/GenBank/DDBJ whole genome shotgun (WGS) entry which is preliminary data.</text>
</comment>
<dbReference type="EMBL" id="JAHRIP010003717">
    <property type="protein sequence ID" value="MEQ2281472.1"/>
    <property type="molecule type" value="Genomic_DNA"/>
</dbReference>